<dbReference type="EMBL" id="WJQU01000001">
    <property type="protein sequence ID" value="KAJ6649412.1"/>
    <property type="molecule type" value="Genomic_DNA"/>
</dbReference>
<sequence>MFAPLFLSNGSEKSREAESDNCVEIDSKRYSTYPTDYISESEAIIETAKYAVECLIQMESQKKYEMCNDSEEDLMKKIYDCIKDSPTGVLSRNIPDRFRTAYRQSLPSNWMNSLAKYPNGFTIEDSVDDKILPWDEEYWCLFISHTASTDQIYGRLIGPENSTALDALITDIELDLIKNKQVADVFNVGQLYLTTSYECSYRVRVEKVDEAGRKCFCYFVDEGDRKWLDMDDLCICHKKFMKFPAQAIRFSLYGLKDYNENEFALRHLEDTLLSRAPFVGQVFTKKDDFISQEQSGNSEPVIEVVLYDTSTDEDINLNPIIEEKICSELPYPKLLPKLTPVFVSHIADNGDIFCQLQENGLNYINKVIRKFTPPNINNRAVSVRQSKLFLIYDEGKKTWCRAKLVSESKHGNGMLLVDYGNTRILPLSALYSLDTVSKELSILPPQAIQIKLSGFDNLTTNLVSILRGYFSDGAKAYVDARLYFIKDDCVFRVNDCIQSEVERLQSGGGSLIRQDYCNNHRDTIQPHTIKKGEAYACLYTDGSWQRAIIIEKYSHSKFCAFFCDSGDMDEVDIGEMSTRWYPIYKRGNPQLRVFLPNFWLKLINPVGHKQPDNVLQFSCSMQMTKYDVRNYLEKIYNIPVAEVKTRIALGETKRDHAGYIVKEDDVKLAYVTLAKDEKFKFPNIFPEEVEKAFKDQTKSMDEMINKHKQFLDKNKARPGMPGWFSI</sequence>
<keyword evidence="4" id="KW-0496">Mitochondrion</keyword>
<keyword evidence="5" id="KW-0687">Ribonucleoprotein</keyword>
<dbReference type="SMART" id="SM00333">
    <property type="entry name" value="TUDOR"/>
    <property type="match status" value="2"/>
</dbReference>
<evidence type="ECO:0000256" key="5">
    <source>
        <dbReference type="ARBA" id="ARBA00023274"/>
    </source>
</evidence>
<dbReference type="Gene3D" id="2.30.30.140">
    <property type="match status" value="3"/>
</dbReference>
<dbReference type="InterPro" id="IPR002999">
    <property type="entry name" value="Tudor"/>
</dbReference>
<evidence type="ECO:0000256" key="7">
    <source>
        <dbReference type="ARBA" id="ARBA00039977"/>
    </source>
</evidence>
<evidence type="ECO:0000256" key="6">
    <source>
        <dbReference type="ARBA" id="ARBA00038782"/>
    </source>
</evidence>
<dbReference type="InterPro" id="IPR012677">
    <property type="entry name" value="Nucleotide-bd_a/b_plait_sf"/>
</dbReference>
<comment type="subcellular location">
    <subcellularLocation>
        <location evidence="1">Mitochondrion</location>
    </subcellularLocation>
</comment>
<dbReference type="GO" id="GO:0005762">
    <property type="term" value="C:mitochondrial large ribosomal subunit"/>
    <property type="evidence" value="ECO:0007669"/>
    <property type="project" value="TreeGrafter"/>
</dbReference>
<keyword evidence="11" id="KW-1185">Reference proteome</keyword>
<keyword evidence="3 10" id="KW-0689">Ribosomal protein</keyword>
<dbReference type="InterPro" id="IPR012678">
    <property type="entry name" value="Ribosomal_uL23/eL15/eS24_sf"/>
</dbReference>
<organism evidence="10 11">
    <name type="scientific">Pseudolycoriella hygida</name>
    <dbReference type="NCBI Taxonomy" id="35572"/>
    <lineage>
        <taxon>Eukaryota</taxon>
        <taxon>Metazoa</taxon>
        <taxon>Ecdysozoa</taxon>
        <taxon>Arthropoda</taxon>
        <taxon>Hexapoda</taxon>
        <taxon>Insecta</taxon>
        <taxon>Pterygota</taxon>
        <taxon>Neoptera</taxon>
        <taxon>Endopterygota</taxon>
        <taxon>Diptera</taxon>
        <taxon>Nematocera</taxon>
        <taxon>Sciaroidea</taxon>
        <taxon>Sciaridae</taxon>
        <taxon>Pseudolycoriella</taxon>
    </lineage>
</organism>
<protein>
    <recommendedName>
        <fullName evidence="7">Large ribosomal subunit protein uL23m</fullName>
    </recommendedName>
    <alternativeName>
        <fullName evidence="8">39S ribosomal protein L23, mitochondrial</fullName>
    </alternativeName>
</protein>
<feature type="domain" description="Tudor" evidence="9">
    <location>
        <begin position="527"/>
        <end position="584"/>
    </location>
</feature>
<evidence type="ECO:0000256" key="8">
    <source>
        <dbReference type="ARBA" id="ARBA00041375"/>
    </source>
</evidence>
<evidence type="ECO:0000313" key="11">
    <source>
        <dbReference type="Proteomes" id="UP001151699"/>
    </source>
</evidence>
<gene>
    <name evidence="10" type="primary">mRpL23</name>
    <name evidence="10" type="ORF">Bhyg_04647</name>
</gene>
<accession>A0A9Q0NFM7</accession>
<name>A0A9Q0NFM7_9DIPT</name>
<dbReference type="GO" id="GO:0032543">
    <property type="term" value="P:mitochondrial translation"/>
    <property type="evidence" value="ECO:0007669"/>
    <property type="project" value="TreeGrafter"/>
</dbReference>
<evidence type="ECO:0000256" key="2">
    <source>
        <dbReference type="ARBA" id="ARBA00006700"/>
    </source>
</evidence>
<dbReference type="InterPro" id="IPR035437">
    <property type="entry name" value="SNase_OB-fold_sf"/>
</dbReference>
<dbReference type="Proteomes" id="UP001151699">
    <property type="component" value="Chromosome A"/>
</dbReference>
<dbReference type="OrthoDB" id="275582at2759"/>
<evidence type="ECO:0000256" key="3">
    <source>
        <dbReference type="ARBA" id="ARBA00022980"/>
    </source>
</evidence>
<evidence type="ECO:0000256" key="1">
    <source>
        <dbReference type="ARBA" id="ARBA00004173"/>
    </source>
</evidence>
<evidence type="ECO:0000313" key="10">
    <source>
        <dbReference type="EMBL" id="KAJ6649412.1"/>
    </source>
</evidence>
<dbReference type="Gene3D" id="2.40.50.90">
    <property type="match status" value="2"/>
</dbReference>
<feature type="domain" description="Tudor" evidence="9">
    <location>
        <begin position="184"/>
        <end position="241"/>
    </location>
</feature>
<dbReference type="PANTHER" id="PTHR12059">
    <property type="entry name" value="RIBOSOMAL PROTEIN L23-RELATED"/>
    <property type="match status" value="1"/>
</dbReference>
<dbReference type="SUPFAM" id="SSF63748">
    <property type="entry name" value="Tudor/PWWP/MBT"/>
    <property type="match status" value="3"/>
</dbReference>
<reference evidence="10" key="1">
    <citation type="submission" date="2022-07" db="EMBL/GenBank/DDBJ databases">
        <authorList>
            <person name="Trinca V."/>
            <person name="Uliana J.V.C."/>
            <person name="Torres T.T."/>
            <person name="Ward R.J."/>
            <person name="Monesi N."/>
        </authorList>
    </citation>
    <scope>NUCLEOTIDE SEQUENCE</scope>
    <source>
        <strain evidence="10">HSMRA1968</strain>
        <tissue evidence="10">Whole embryos</tissue>
    </source>
</reference>
<proteinExistence type="inferred from homology"/>
<dbReference type="GO" id="GO:0003735">
    <property type="term" value="F:structural constituent of ribosome"/>
    <property type="evidence" value="ECO:0007669"/>
    <property type="project" value="InterPro"/>
</dbReference>
<evidence type="ECO:0000259" key="9">
    <source>
        <dbReference type="SMART" id="SM00333"/>
    </source>
</evidence>
<dbReference type="SUPFAM" id="SSF54189">
    <property type="entry name" value="Ribosomal proteins S24e, L23 and L15e"/>
    <property type="match status" value="1"/>
</dbReference>
<dbReference type="Pfam" id="PF00276">
    <property type="entry name" value="Ribosomal_L23"/>
    <property type="match status" value="1"/>
</dbReference>
<evidence type="ECO:0000256" key="4">
    <source>
        <dbReference type="ARBA" id="ARBA00023128"/>
    </source>
</evidence>
<dbReference type="FunFam" id="3.30.70.330:FF:000284">
    <property type="entry name" value="39S ribosomal protein L23, mitochondrial"/>
    <property type="match status" value="1"/>
</dbReference>
<comment type="subunit">
    <text evidence="6">Component of the mitochondrial ribosome large subunit (39S) which comprises a 16S rRNA and about 50 distinct proteins.</text>
</comment>
<dbReference type="InterPro" id="IPR013025">
    <property type="entry name" value="Ribosomal_uL23-like"/>
</dbReference>
<dbReference type="Gene3D" id="3.30.70.330">
    <property type="match status" value="1"/>
</dbReference>
<dbReference type="CDD" id="cd20379">
    <property type="entry name" value="Tudor_dTUD-like"/>
    <property type="match status" value="1"/>
</dbReference>
<comment type="caution">
    <text evidence="10">The sequence shown here is derived from an EMBL/GenBank/DDBJ whole genome shotgun (WGS) entry which is preliminary data.</text>
</comment>
<dbReference type="Pfam" id="PF00567">
    <property type="entry name" value="TUDOR"/>
    <property type="match status" value="3"/>
</dbReference>
<dbReference type="AlphaFoldDB" id="A0A9Q0NFM7"/>
<dbReference type="PANTHER" id="PTHR12059:SF5">
    <property type="entry name" value="LARGE RIBOSOMAL SUBUNIT PROTEIN UL23M"/>
    <property type="match status" value="1"/>
</dbReference>
<comment type="similarity">
    <text evidence="2">Belongs to the universal ribosomal protein uL23 family.</text>
</comment>